<comment type="caution">
    <text evidence="1">The sequence shown here is derived from an EMBL/GenBank/DDBJ whole genome shotgun (WGS) entry which is preliminary data.</text>
</comment>
<reference evidence="1 2" key="1">
    <citation type="submission" date="2020-03" db="EMBL/GenBank/DDBJ databases">
        <title>Genomic Encyclopedia of Type Strains, Phase IV (KMG-IV): sequencing the most valuable type-strain genomes for metagenomic binning, comparative biology and taxonomic classification.</title>
        <authorList>
            <person name="Goeker M."/>
        </authorList>
    </citation>
    <scope>NUCLEOTIDE SEQUENCE [LARGE SCALE GENOMIC DNA]</scope>
    <source>
        <strain evidence="1 2">DSM 101599</strain>
    </source>
</reference>
<proteinExistence type="predicted"/>
<evidence type="ECO:0000313" key="1">
    <source>
        <dbReference type="EMBL" id="NIJ46620.1"/>
    </source>
</evidence>
<name>A0ABX0UCQ4_9FLAO</name>
<evidence type="ECO:0000313" key="2">
    <source>
        <dbReference type="Proteomes" id="UP000745859"/>
    </source>
</evidence>
<organism evidence="1 2">
    <name type="scientific">Wenyingzhuangia heitensis</name>
    <dbReference type="NCBI Taxonomy" id="1487859"/>
    <lineage>
        <taxon>Bacteria</taxon>
        <taxon>Pseudomonadati</taxon>
        <taxon>Bacteroidota</taxon>
        <taxon>Flavobacteriia</taxon>
        <taxon>Flavobacteriales</taxon>
        <taxon>Flavobacteriaceae</taxon>
        <taxon>Wenyingzhuangia</taxon>
    </lineage>
</organism>
<keyword evidence="2" id="KW-1185">Reference proteome</keyword>
<gene>
    <name evidence="1" type="ORF">FHR24_003115</name>
</gene>
<feature type="non-terminal residue" evidence="1">
    <location>
        <position position="1"/>
    </location>
</feature>
<protein>
    <recommendedName>
        <fullName evidence="3">Por secretion system C-terminal sorting domain-containing protein</fullName>
    </recommendedName>
</protein>
<dbReference type="Proteomes" id="UP000745859">
    <property type="component" value="Unassembled WGS sequence"/>
</dbReference>
<dbReference type="EMBL" id="JAASQL010000015">
    <property type="protein sequence ID" value="NIJ46620.1"/>
    <property type="molecule type" value="Genomic_DNA"/>
</dbReference>
<accession>A0ABX0UCQ4</accession>
<evidence type="ECO:0008006" key="3">
    <source>
        <dbReference type="Google" id="ProtNLM"/>
    </source>
</evidence>
<sequence length="38" mass="4087">STIITNNSTISLESLAEQLYVVKIVTGSGSFTKKITLE</sequence>